<dbReference type="GO" id="GO:0016787">
    <property type="term" value="F:hydrolase activity"/>
    <property type="evidence" value="ECO:0007669"/>
    <property type="project" value="UniProtKB-KW"/>
</dbReference>
<accession>A0ABT5JSV2</accession>
<sequence length="271" mass="29219">MLAARVPSPADLWHGEVAVHGGTLPIWMAGEGAPVILLHGWTLDHRMWAPQIAELSTKFFLVMPDRRGCGASTAPPDLAREADDVIAIADFLGFDRFALVGLSQGAVVALDVARKFASRLTGLVVSGAPLPALVERQEVIDLDRFRALAAAGDLERLRAEWSRHPLMETHSSQARALMREILADYDGRDLLAPSHVPGFPREAAALLAMPVLAMTGAHDTLWRRECARVLATLAPRARHREIPGAGHLANADNPAAFNTALAQFLQPKAPA</sequence>
<dbReference type="RefSeq" id="WP_273678828.1">
    <property type="nucleotide sequence ID" value="NZ_JAQQXQ010000011.1"/>
</dbReference>
<evidence type="ECO:0000256" key="1">
    <source>
        <dbReference type="ARBA" id="ARBA00022801"/>
    </source>
</evidence>
<dbReference type="PANTHER" id="PTHR43798">
    <property type="entry name" value="MONOACYLGLYCEROL LIPASE"/>
    <property type="match status" value="1"/>
</dbReference>
<dbReference type="InterPro" id="IPR050266">
    <property type="entry name" value="AB_hydrolase_sf"/>
</dbReference>
<dbReference type="InterPro" id="IPR029058">
    <property type="entry name" value="AB_hydrolase_fold"/>
</dbReference>
<organism evidence="3 4">
    <name type="scientific">Erythrobacter fulvus</name>
    <dbReference type="NCBI Taxonomy" id="2987523"/>
    <lineage>
        <taxon>Bacteria</taxon>
        <taxon>Pseudomonadati</taxon>
        <taxon>Pseudomonadota</taxon>
        <taxon>Alphaproteobacteria</taxon>
        <taxon>Sphingomonadales</taxon>
        <taxon>Erythrobacteraceae</taxon>
        <taxon>Erythrobacter/Porphyrobacter group</taxon>
        <taxon>Erythrobacter</taxon>
    </lineage>
</organism>
<evidence type="ECO:0000313" key="4">
    <source>
        <dbReference type="Proteomes" id="UP001216558"/>
    </source>
</evidence>
<feature type="domain" description="AB hydrolase-1" evidence="2">
    <location>
        <begin position="35"/>
        <end position="258"/>
    </location>
</feature>
<dbReference type="InterPro" id="IPR000073">
    <property type="entry name" value="AB_hydrolase_1"/>
</dbReference>
<dbReference type="PANTHER" id="PTHR43798:SF31">
    <property type="entry name" value="AB HYDROLASE SUPERFAMILY PROTEIN YCLE"/>
    <property type="match status" value="1"/>
</dbReference>
<dbReference type="Pfam" id="PF12697">
    <property type="entry name" value="Abhydrolase_6"/>
    <property type="match status" value="1"/>
</dbReference>
<protein>
    <submittedName>
        <fullName evidence="3">Alpha/beta hydrolase</fullName>
    </submittedName>
</protein>
<reference evidence="3 4" key="1">
    <citation type="submission" date="2022-10" db="EMBL/GenBank/DDBJ databases">
        <title>Erythrobacter sp. sf7 Genome sequencing.</title>
        <authorList>
            <person name="Park S."/>
        </authorList>
    </citation>
    <scope>NUCLEOTIDE SEQUENCE [LARGE SCALE GENOMIC DNA]</scope>
    <source>
        <strain evidence="4">sf7</strain>
    </source>
</reference>
<dbReference type="Gene3D" id="3.40.50.1820">
    <property type="entry name" value="alpha/beta hydrolase"/>
    <property type="match status" value="1"/>
</dbReference>
<dbReference type="SUPFAM" id="SSF53474">
    <property type="entry name" value="alpha/beta-Hydrolases"/>
    <property type="match status" value="1"/>
</dbReference>
<dbReference type="EMBL" id="JAQQXQ010000011">
    <property type="protein sequence ID" value="MDC8755624.1"/>
    <property type="molecule type" value="Genomic_DNA"/>
</dbReference>
<proteinExistence type="predicted"/>
<keyword evidence="4" id="KW-1185">Reference proteome</keyword>
<keyword evidence="1 3" id="KW-0378">Hydrolase</keyword>
<gene>
    <name evidence="3" type="ORF">OIK40_13320</name>
</gene>
<evidence type="ECO:0000313" key="3">
    <source>
        <dbReference type="EMBL" id="MDC8755624.1"/>
    </source>
</evidence>
<comment type="caution">
    <text evidence="3">The sequence shown here is derived from an EMBL/GenBank/DDBJ whole genome shotgun (WGS) entry which is preliminary data.</text>
</comment>
<name>A0ABT5JSV2_9SPHN</name>
<evidence type="ECO:0000259" key="2">
    <source>
        <dbReference type="Pfam" id="PF12697"/>
    </source>
</evidence>
<dbReference type="Proteomes" id="UP001216558">
    <property type="component" value="Unassembled WGS sequence"/>
</dbReference>